<proteinExistence type="inferred from homology"/>
<comment type="similarity">
    <text evidence="1 3 4">Belongs to the Glu/Leu/Phe/Val dehydrogenases family.</text>
</comment>
<dbReference type="Pfam" id="PF00208">
    <property type="entry name" value="ELFV_dehydrog"/>
    <property type="match status" value="1"/>
</dbReference>
<organism evidence="6 7">
    <name type="scientific">Acidiferrimicrobium australe</name>
    <dbReference type="NCBI Taxonomy" id="2664430"/>
    <lineage>
        <taxon>Bacteria</taxon>
        <taxon>Bacillati</taxon>
        <taxon>Actinomycetota</taxon>
        <taxon>Acidimicrobiia</taxon>
        <taxon>Acidimicrobiales</taxon>
        <taxon>Acidimicrobiaceae</taxon>
        <taxon>Acidiferrimicrobium</taxon>
    </lineage>
</organism>
<evidence type="ECO:0000259" key="5">
    <source>
        <dbReference type="SMART" id="SM00839"/>
    </source>
</evidence>
<dbReference type="SUPFAM" id="SSF51735">
    <property type="entry name" value="NAD(P)-binding Rossmann-fold domains"/>
    <property type="match status" value="1"/>
</dbReference>
<evidence type="ECO:0000313" key="7">
    <source>
        <dbReference type="Proteomes" id="UP000437736"/>
    </source>
</evidence>
<dbReference type="Gene3D" id="3.40.50.10860">
    <property type="entry name" value="Leucine Dehydrogenase, chain A, domain 1"/>
    <property type="match status" value="1"/>
</dbReference>
<dbReference type="Pfam" id="PF02812">
    <property type="entry name" value="ELFV_dehydrog_N"/>
    <property type="match status" value="1"/>
</dbReference>
<dbReference type="SUPFAM" id="SSF53223">
    <property type="entry name" value="Aminoacid dehydrogenase-like, N-terminal domain"/>
    <property type="match status" value="1"/>
</dbReference>
<dbReference type="InterPro" id="IPR014362">
    <property type="entry name" value="Glu_DH"/>
</dbReference>
<evidence type="ECO:0000256" key="3">
    <source>
        <dbReference type="PIRNR" id="PIRNR000185"/>
    </source>
</evidence>
<evidence type="ECO:0000256" key="2">
    <source>
        <dbReference type="ARBA" id="ARBA00023002"/>
    </source>
</evidence>
<keyword evidence="7" id="KW-1185">Reference proteome</keyword>
<dbReference type="InterPro" id="IPR046346">
    <property type="entry name" value="Aminoacid_DH-like_N_sf"/>
</dbReference>
<dbReference type="PRINTS" id="PR00082">
    <property type="entry name" value="GLFDHDRGNASE"/>
</dbReference>
<dbReference type="Gene3D" id="3.40.50.720">
    <property type="entry name" value="NAD(P)-binding Rossmann-like Domain"/>
    <property type="match status" value="1"/>
</dbReference>
<sequence>MSAGRGSYLSVTWTDEVTGREGYLVVDRLIRGLASGGLRMRDGCTVEEVRGLAEAMTRKEALNYTPGARYIPLGGAKGGIDCDPRSDEAQGMLTRYLVAMGPYLERVWATGEDLGLTQTMIDRAVADAGLESSIQALDPYLDDPDRAKARLAAGFAVTVDGVGLDTLVGGYGVAAAALVALDQLDRPRAATRAFIQGFGSMGGATARYLVKAGVAVVGVSDADGVIANPDGLDVEHLLRHRDHLGAIDRSALGAADTQLPRDAWLDVDAELLVPAAVSYAIDAVDADRVRAGLVVEAANLPVTPPAEAALTARGVTIVPDVVANSATNSWWWWTLFGDIGPTADEAFARIDTAMGDLVGRLFDRSAKDGTTLRAAAHAIAEENHADLVERWGRRRPADLG</sequence>
<dbReference type="InterPro" id="IPR033524">
    <property type="entry name" value="Glu/Leu/Phe/Val_DH_AS"/>
</dbReference>
<reference evidence="6 7" key="1">
    <citation type="submission" date="2019-11" db="EMBL/GenBank/DDBJ databases">
        <title>Acidiferrimicrobium australis gen. nov., sp. nov., an acidophilic and obligately heterotrophic, member of the Actinobacteria that catalyses dissimilatory oxido- reduction of iron isolated from metal-rich acidic water in Chile.</title>
        <authorList>
            <person name="Gonzalez D."/>
            <person name="Huber K."/>
            <person name="Hedrich S."/>
            <person name="Rojas-Villalobos C."/>
            <person name="Quatrini R."/>
            <person name="Dinamarca M.A."/>
            <person name="Schwarz A."/>
            <person name="Canales C."/>
            <person name="Nancucheo I."/>
        </authorList>
    </citation>
    <scope>NUCLEOTIDE SEQUENCE [LARGE SCALE GENOMIC DNA]</scope>
    <source>
        <strain evidence="6 7">USS-CCA1</strain>
    </source>
</reference>
<comment type="caution">
    <text evidence="6">The sequence shown here is derived from an EMBL/GenBank/DDBJ whole genome shotgun (WGS) entry which is preliminary data.</text>
</comment>
<dbReference type="EMBL" id="WJHE01000205">
    <property type="protein sequence ID" value="MST32073.1"/>
    <property type="molecule type" value="Genomic_DNA"/>
</dbReference>
<dbReference type="Proteomes" id="UP000437736">
    <property type="component" value="Unassembled WGS sequence"/>
</dbReference>
<dbReference type="PANTHER" id="PTHR11606">
    <property type="entry name" value="GLUTAMATE DEHYDROGENASE"/>
    <property type="match status" value="1"/>
</dbReference>
<gene>
    <name evidence="6" type="ORF">GHK86_04945</name>
</gene>
<accession>A0ABW9QQU3</accession>
<dbReference type="PANTHER" id="PTHR11606:SF13">
    <property type="entry name" value="GLUTAMATE DEHYDROGENASE 1, MITOCHONDRIAL"/>
    <property type="match status" value="1"/>
</dbReference>
<keyword evidence="2 3" id="KW-0560">Oxidoreductase</keyword>
<dbReference type="InterPro" id="IPR006096">
    <property type="entry name" value="Glu/Leu/Phe/Val/Trp_DH_C"/>
</dbReference>
<dbReference type="PROSITE" id="PS00074">
    <property type="entry name" value="GLFV_DEHYDROGENASE"/>
    <property type="match status" value="1"/>
</dbReference>
<dbReference type="InterPro" id="IPR006095">
    <property type="entry name" value="Glu/Leu/Phe/Val/Trp_DH"/>
</dbReference>
<feature type="domain" description="Glutamate/phenylalanine/leucine/valine/L-tryptophan dehydrogenase C-terminal" evidence="5">
    <location>
        <begin position="161"/>
        <end position="392"/>
    </location>
</feature>
<name>A0ABW9QQU3_9ACTN</name>
<dbReference type="PIRSF" id="PIRSF000185">
    <property type="entry name" value="Glu_DH"/>
    <property type="match status" value="1"/>
</dbReference>
<evidence type="ECO:0000313" key="6">
    <source>
        <dbReference type="EMBL" id="MST32073.1"/>
    </source>
</evidence>
<evidence type="ECO:0000256" key="4">
    <source>
        <dbReference type="RuleBase" id="RU004417"/>
    </source>
</evidence>
<evidence type="ECO:0000256" key="1">
    <source>
        <dbReference type="ARBA" id="ARBA00006382"/>
    </source>
</evidence>
<dbReference type="InterPro" id="IPR036291">
    <property type="entry name" value="NAD(P)-bd_dom_sf"/>
</dbReference>
<dbReference type="SMART" id="SM00839">
    <property type="entry name" value="ELFV_dehydrog"/>
    <property type="match status" value="1"/>
</dbReference>
<dbReference type="InterPro" id="IPR006097">
    <property type="entry name" value="Glu/Leu/Phe/Val/Trp_DH_dimer"/>
</dbReference>
<protein>
    <recommendedName>
        <fullName evidence="3">Glutamate dehydrogenase</fullName>
    </recommendedName>
</protein>